<dbReference type="Pfam" id="PF19953">
    <property type="entry name" value="EACC1"/>
    <property type="match status" value="1"/>
</dbReference>
<keyword evidence="1" id="KW-0812">Transmembrane</keyword>
<dbReference type="RefSeq" id="WP_131938202.1">
    <property type="nucleotide sequence ID" value="NZ_BAAAMX010000005.1"/>
</dbReference>
<proteinExistence type="predicted"/>
<reference evidence="2 3" key="1">
    <citation type="submission" date="2019-03" db="EMBL/GenBank/DDBJ databases">
        <title>Draft genome sequences of novel Actinobacteria.</title>
        <authorList>
            <person name="Sahin N."/>
            <person name="Ay H."/>
            <person name="Saygin H."/>
        </authorList>
    </citation>
    <scope>NUCLEOTIDE SEQUENCE [LARGE SCALE GENOMIC DNA]</scope>
    <source>
        <strain evidence="2 3">DSM 45347</strain>
    </source>
</reference>
<evidence type="ECO:0000256" key="1">
    <source>
        <dbReference type="SAM" id="Phobius"/>
    </source>
</evidence>
<gene>
    <name evidence="2" type="ORF">E1284_07165</name>
</gene>
<name>A0A4R4P8F2_9ACTN</name>
<accession>A0A4R4P8F2</accession>
<dbReference type="EMBL" id="SMJW01000023">
    <property type="protein sequence ID" value="TDC18094.1"/>
    <property type="molecule type" value="Genomic_DNA"/>
</dbReference>
<dbReference type="InterPro" id="IPR045428">
    <property type="entry name" value="EACC1"/>
</dbReference>
<keyword evidence="1" id="KW-1133">Transmembrane helix</keyword>
<dbReference type="AlphaFoldDB" id="A0A4R4P8F2"/>
<dbReference type="Proteomes" id="UP000295431">
    <property type="component" value="Unassembled WGS sequence"/>
</dbReference>
<feature type="transmembrane region" description="Helical" evidence="1">
    <location>
        <begin position="53"/>
        <end position="75"/>
    </location>
</feature>
<protein>
    <submittedName>
        <fullName evidence="2">Uncharacterized protein</fullName>
    </submittedName>
</protein>
<dbReference type="OrthoDB" id="3626734at2"/>
<comment type="caution">
    <text evidence="2">The sequence shown here is derived from an EMBL/GenBank/DDBJ whole genome shotgun (WGS) entry which is preliminary data.</text>
</comment>
<organism evidence="2 3">
    <name type="scientific">Actinomadura bangladeshensis</name>
    <dbReference type="NCBI Taxonomy" id="453573"/>
    <lineage>
        <taxon>Bacteria</taxon>
        <taxon>Bacillati</taxon>
        <taxon>Actinomycetota</taxon>
        <taxon>Actinomycetes</taxon>
        <taxon>Streptosporangiales</taxon>
        <taxon>Thermomonosporaceae</taxon>
        <taxon>Actinomadura</taxon>
    </lineage>
</organism>
<keyword evidence="1" id="KW-0472">Membrane</keyword>
<sequence length="120" mass="12269">MKALLSVADSSDGTEIASLYRWLAQDPDVRRDAKVTIVPGPSQPGGMSGSLEVVNVVLSNAIAFSGLVVAVAAWIGSRRSSAGPVVRIERDGVAVTISADSPEAVREVLRALDGGPGGAE</sequence>
<evidence type="ECO:0000313" key="3">
    <source>
        <dbReference type="Proteomes" id="UP000295431"/>
    </source>
</evidence>
<keyword evidence="3" id="KW-1185">Reference proteome</keyword>
<evidence type="ECO:0000313" key="2">
    <source>
        <dbReference type="EMBL" id="TDC18094.1"/>
    </source>
</evidence>